<dbReference type="SMART" id="SM00306">
    <property type="entry name" value="HintN"/>
    <property type="match status" value="1"/>
</dbReference>
<evidence type="ECO:0000259" key="1">
    <source>
        <dbReference type="SMART" id="SM00306"/>
    </source>
</evidence>
<evidence type="ECO:0000313" key="2">
    <source>
        <dbReference type="EMBL" id="MDR6553772.1"/>
    </source>
</evidence>
<reference evidence="2 3" key="1">
    <citation type="submission" date="2023-07" db="EMBL/GenBank/DDBJ databases">
        <title>Sorghum-associated microbial communities from plants grown in Nebraska, USA.</title>
        <authorList>
            <person name="Schachtman D."/>
        </authorList>
    </citation>
    <scope>NUCLEOTIDE SEQUENCE [LARGE SCALE GENOMIC DNA]</scope>
    <source>
        <strain evidence="2 3">CC258</strain>
    </source>
</reference>
<accession>A0ABU1P3H9</accession>
<dbReference type="PROSITE" id="PS50818">
    <property type="entry name" value="INTEIN_C_TER"/>
    <property type="match status" value="1"/>
</dbReference>
<dbReference type="InterPro" id="IPR006141">
    <property type="entry name" value="Intein_N"/>
</dbReference>
<dbReference type="InterPro" id="IPR036844">
    <property type="entry name" value="Hint_dom_sf"/>
</dbReference>
<dbReference type="EMBL" id="JAVDSB010000012">
    <property type="protein sequence ID" value="MDR6553772.1"/>
    <property type="molecule type" value="Genomic_DNA"/>
</dbReference>
<evidence type="ECO:0000313" key="3">
    <source>
        <dbReference type="Proteomes" id="UP001267290"/>
    </source>
</evidence>
<name>A0ABU1P3H9_9BACL</name>
<dbReference type="InterPro" id="IPR030934">
    <property type="entry name" value="Intein_C"/>
</dbReference>
<dbReference type="CDD" id="cd00081">
    <property type="entry name" value="Hint"/>
    <property type="match status" value="1"/>
</dbReference>
<dbReference type="Pfam" id="PF07591">
    <property type="entry name" value="PT-HINT"/>
    <property type="match status" value="1"/>
</dbReference>
<comment type="caution">
    <text evidence="2">The sequence shown here is derived from an EMBL/GenBank/DDBJ whole genome shotgun (WGS) entry which is preliminary data.</text>
</comment>
<dbReference type="SUPFAM" id="SSF89260">
    <property type="entry name" value="Collagen-binding domain"/>
    <property type="match status" value="1"/>
</dbReference>
<dbReference type="InterPro" id="IPR032871">
    <property type="entry name" value="AHH_dom_containing"/>
</dbReference>
<dbReference type="InterPro" id="IPR003587">
    <property type="entry name" value="Hint_dom_N"/>
</dbReference>
<dbReference type="RefSeq" id="WP_310501225.1">
    <property type="nucleotide sequence ID" value="NZ_JAVDSB010000012.1"/>
</dbReference>
<keyword evidence="3" id="KW-1185">Reference proteome</keyword>
<feature type="domain" description="Hint" evidence="1">
    <location>
        <begin position="685"/>
        <end position="779"/>
    </location>
</feature>
<dbReference type="Proteomes" id="UP001267290">
    <property type="component" value="Unassembled WGS sequence"/>
</dbReference>
<sequence>MELYRDLNFTNEISSSDDTSNSVFSQIDTVLEAGVTYFVKLHGIEDAEVQARLTVEAVGAGIPQIHAGAPVDFQTEDNETKVYVFTPSSSGSYKIYTEYYEGNIGDGERDTVLSVFDDINLTQLIDYNDDEHGTLFSEVTINLVAHEPYYIQVSGYGESAVSARLSIIQNQAVSFGELQAKVAADISKPAQEQVYYSFTPTESGQYRFFTSPVPGNAVINDTFLSLYADTGLAVLIAQNDDVQGALKPYGSLFSKIEVNLVGGQTYYLVASNLISSQRLETRLMVEDKFYSDKAHAKSATWEEIYEGDISSLYDVDYYKISVSQPMSIHLNVTTNGIFLEDASGYLLQIFVPGDSTGLYQIKTPGTYYARVQYFDKHNSFNMSSQTVNSSGWLDWFYSTSAKATNVDDPIFEATSGMDSATVEWDYSQFHNATKVIVRSNVTLLDVYTTTLGYRGAGSHQFTWNGETSSTEPNPETLGLAFDGNFNGLPERYYARNGKYTIVIAPDDSNSNHKAFGEVTVANSEMDIPNYFQAIPMEQDGQLITSDTNCYVCYNYFMQYVWLTDGYTSNPTTAFESWFNRIYGLDGIERFWATVDESLLGTSEDPIDNINTLLSTIGLVPVFGEVADGINAVVYIMRGDAVNAALSSASMIPIAGNALGWSMKAGKGAKVGLKWFRQFDEFAVCVNCFTAGTVVKTDQGQLPIEQIQAGDLVLSKNAETGEVAYKPVEHTFEKEITTAWHLTFGNETVTTTDRHPFWIQGKGWVLAKDLNVGDLLEKSDGSLVAIETIEVKEENVKVYNFSVQDFHTYFVTNLGIFTHNTSCIPVANYISGLDDDLSKFITSKASGSTPSKKLGNEMEEAGLIPDRTDGMQWDAHHIVPYDYQRFPAATQVRDLLVNDFKIDINSIANGMWLPRKQGTPIHEMIDLNNVEVRIVNHSKIHTKKYFQFINDELQKVYDDYSDLPLEQLQKKGVLKLQEIRQGLMNRDIIMGLINN</sequence>
<dbReference type="CDD" id="cd20745">
    <property type="entry name" value="FIX_RhsA_AHH_HNH-like"/>
    <property type="match status" value="1"/>
</dbReference>
<dbReference type="Gene3D" id="2.170.16.10">
    <property type="entry name" value="Hedgehog/Intein (Hint) domain"/>
    <property type="match status" value="1"/>
</dbReference>
<proteinExistence type="predicted"/>
<protein>
    <recommendedName>
        <fullName evidence="1">Hint domain-containing protein</fullName>
    </recommendedName>
</protein>
<gene>
    <name evidence="2" type="ORF">J2736_004982</name>
</gene>
<dbReference type="Gene3D" id="2.60.120.380">
    <property type="match status" value="1"/>
</dbReference>
<dbReference type="SUPFAM" id="SSF51294">
    <property type="entry name" value="Hedgehog/intein (Hint) domain"/>
    <property type="match status" value="1"/>
</dbReference>
<dbReference type="PROSITE" id="PS50817">
    <property type="entry name" value="INTEIN_N_TER"/>
    <property type="match status" value="1"/>
</dbReference>
<dbReference type="Pfam" id="PF14412">
    <property type="entry name" value="AHH"/>
    <property type="match status" value="1"/>
</dbReference>
<organism evidence="2 3">
    <name type="scientific">Paenibacillus qinlingensis</name>
    <dbReference type="NCBI Taxonomy" id="1837343"/>
    <lineage>
        <taxon>Bacteria</taxon>
        <taxon>Bacillati</taxon>
        <taxon>Bacillota</taxon>
        <taxon>Bacilli</taxon>
        <taxon>Bacillales</taxon>
        <taxon>Paenibacillaceae</taxon>
        <taxon>Paenibacillus</taxon>
    </lineage>
</organism>